<dbReference type="Proteomes" id="UP000039046">
    <property type="component" value="Unassembled WGS sequence"/>
</dbReference>
<dbReference type="InterPro" id="IPR039514">
    <property type="entry name" value="6GAL-like"/>
</dbReference>
<organism evidence="3 4">
    <name type="scientific">[Torrubiella] hemipterigena</name>
    <dbReference type="NCBI Taxonomy" id="1531966"/>
    <lineage>
        <taxon>Eukaryota</taxon>
        <taxon>Fungi</taxon>
        <taxon>Dikarya</taxon>
        <taxon>Ascomycota</taxon>
        <taxon>Pezizomycotina</taxon>
        <taxon>Sordariomycetes</taxon>
        <taxon>Hypocreomycetidae</taxon>
        <taxon>Hypocreales</taxon>
        <taxon>Clavicipitaceae</taxon>
        <taxon>Clavicipitaceae incertae sedis</taxon>
        <taxon>'Torrubiella' clade</taxon>
    </lineage>
</organism>
<evidence type="ECO:0000259" key="2">
    <source>
        <dbReference type="Pfam" id="PF14587"/>
    </source>
</evidence>
<dbReference type="SUPFAM" id="SSF51445">
    <property type="entry name" value="(Trans)glycosidases"/>
    <property type="match status" value="1"/>
</dbReference>
<feature type="chain" id="PRO_5001979102" description="Endo-beta-1,6-galactanase-like domain-containing protein" evidence="1">
    <location>
        <begin position="23"/>
        <end position="481"/>
    </location>
</feature>
<dbReference type="HOGENOM" id="CLU_025930_0_0_1"/>
<protein>
    <recommendedName>
        <fullName evidence="2">Endo-beta-1,6-galactanase-like domain-containing protein</fullName>
    </recommendedName>
</protein>
<dbReference type="PANTHER" id="PTHR42767">
    <property type="entry name" value="ENDO-BETA-1,6-GALACTANASE"/>
    <property type="match status" value="1"/>
</dbReference>
<keyword evidence="1" id="KW-0732">Signal</keyword>
<evidence type="ECO:0000256" key="1">
    <source>
        <dbReference type="SAM" id="SignalP"/>
    </source>
</evidence>
<dbReference type="AlphaFoldDB" id="A0A0A1SK15"/>
<dbReference type="InterPro" id="IPR017853">
    <property type="entry name" value="GH"/>
</dbReference>
<feature type="domain" description="Endo-beta-1,6-galactanase-like" evidence="2">
    <location>
        <begin position="25"/>
        <end position="266"/>
    </location>
</feature>
<dbReference type="EMBL" id="CDHN01000001">
    <property type="protein sequence ID" value="CEJ80563.1"/>
    <property type="molecule type" value="Genomic_DNA"/>
</dbReference>
<keyword evidence="4" id="KW-1185">Reference proteome</keyword>
<dbReference type="GO" id="GO:0004553">
    <property type="term" value="F:hydrolase activity, hydrolyzing O-glycosyl compounds"/>
    <property type="evidence" value="ECO:0007669"/>
    <property type="project" value="InterPro"/>
</dbReference>
<dbReference type="STRING" id="1531966.A0A0A1SK15"/>
<dbReference type="OrthoDB" id="2012278at2759"/>
<name>A0A0A1SK15_9HYPO</name>
<gene>
    <name evidence="3" type="ORF">VHEMI00739</name>
</gene>
<dbReference type="PANTHER" id="PTHR42767:SF1">
    <property type="entry name" value="ENDO-BETA-1,6-GALACTANASE-LIKE DOMAIN-CONTAINING PROTEIN"/>
    <property type="match status" value="1"/>
</dbReference>
<sequence>MHSPSLVTLLACTATMAPSAAADRTVVVDASADWGTWEGWGTSLAWWAKAFGDRDDLANLFFTKNYQTLNGKNLPGLGFNIVRYNAGACATRTYHGDSMVVSSNIKPSRQIDGFWLDWGSRDPTSDSWDWSVDANQRAMLQMAKARGANIFELFSNSPMWWMCLNHNPSGSTIIGTDNLQSWNYESHAIYMANVAEHAKNNWGIVFDSVDPFNEPISPFWLSSGNQEGCHFAVSTQNKVLGYLKTHLDSRKLSTYVAASDENRMTFAIATWLGLSGASKDIIKRINVHGYEYGGGRRDWLYDLARDAKKKLWNSEYSEGDGSGKQLFQNLLLDFVWLHPTAWVYWQALDISGWGLIVGDNDAHTISGAATKYFVMAQFSRHVTPGMRILSTDNDSTMAAYDADAKKLVIVSANWDGAQQITYDITKYGKHGDDGATVARWSTNTGGGDEYASYNDIKISGGKFTVPFATNQVQTFEILNVA</sequence>
<dbReference type="InterPro" id="IPR039743">
    <property type="entry name" value="6GAL/EXGAL"/>
</dbReference>
<proteinExistence type="predicted"/>
<feature type="signal peptide" evidence="1">
    <location>
        <begin position="1"/>
        <end position="22"/>
    </location>
</feature>
<reference evidence="3 4" key="1">
    <citation type="journal article" date="2015" name="Genome Announc.">
        <title>Draft Genome Sequence and Gene Annotation of the Entomopathogenic Fungus Verticillium hemipterigenum.</title>
        <authorList>
            <person name="Horn F."/>
            <person name="Habel A."/>
            <person name="Scharf D.H."/>
            <person name="Dworschak J."/>
            <person name="Brakhage A.A."/>
            <person name="Guthke R."/>
            <person name="Hertweck C."/>
            <person name="Linde J."/>
        </authorList>
    </citation>
    <scope>NUCLEOTIDE SEQUENCE [LARGE SCALE GENOMIC DNA]</scope>
</reference>
<accession>A0A0A1SK15</accession>
<dbReference type="Gene3D" id="3.20.20.80">
    <property type="entry name" value="Glycosidases"/>
    <property type="match status" value="1"/>
</dbReference>
<evidence type="ECO:0000313" key="3">
    <source>
        <dbReference type="EMBL" id="CEJ80563.1"/>
    </source>
</evidence>
<dbReference type="Pfam" id="PF14587">
    <property type="entry name" value="Glyco_hydr_30_2"/>
    <property type="match status" value="1"/>
</dbReference>
<evidence type="ECO:0000313" key="4">
    <source>
        <dbReference type="Proteomes" id="UP000039046"/>
    </source>
</evidence>